<evidence type="ECO:0000313" key="2">
    <source>
        <dbReference type="Proteomes" id="UP000712600"/>
    </source>
</evidence>
<comment type="caution">
    <text evidence="1">The sequence shown here is derived from an EMBL/GenBank/DDBJ whole genome shotgun (WGS) entry which is preliminary data.</text>
</comment>
<dbReference type="AlphaFoldDB" id="A0A8S9S738"/>
<evidence type="ECO:0000313" key="1">
    <source>
        <dbReference type="EMBL" id="KAF3589050.1"/>
    </source>
</evidence>
<organism evidence="1 2">
    <name type="scientific">Brassica cretica</name>
    <name type="common">Mustard</name>
    <dbReference type="NCBI Taxonomy" id="69181"/>
    <lineage>
        <taxon>Eukaryota</taxon>
        <taxon>Viridiplantae</taxon>
        <taxon>Streptophyta</taxon>
        <taxon>Embryophyta</taxon>
        <taxon>Tracheophyta</taxon>
        <taxon>Spermatophyta</taxon>
        <taxon>Magnoliopsida</taxon>
        <taxon>eudicotyledons</taxon>
        <taxon>Gunneridae</taxon>
        <taxon>Pentapetalae</taxon>
        <taxon>rosids</taxon>
        <taxon>malvids</taxon>
        <taxon>Brassicales</taxon>
        <taxon>Brassicaceae</taxon>
        <taxon>Brassiceae</taxon>
        <taxon>Brassica</taxon>
    </lineage>
</organism>
<protein>
    <submittedName>
        <fullName evidence="1">Uncharacterized protein</fullName>
    </submittedName>
</protein>
<sequence length="303" mass="33909">MDSWSLEMALLTRRLCKDPVISWGPGGLLETRRGRVETQRFSLRSWDHDWSPKVVWEPEDSLIDLEIVVGTRRDRIGTLVFIFGPGGHMGTRRPLRPYRNPEVSSLNPKIFDWNPEVLEVAMTPMRLRLNRGSSLDPEIFDWNPEAMWEPGGSSSDAIHRTQNRVGNRRFPLQIGGLHMDPEFRGNPEDLFLQGPYSASLGETTTDLEGAGVSVVTQVPGFAAFHVWRSKGFEVVLTGCSGLRIPIPALCFIPILILSTCHCGRATFCKGLPESEVSLDLIQLVCPFKYNDFPSPLIVGPTLL</sequence>
<dbReference type="EMBL" id="QGKX02000088">
    <property type="protein sequence ID" value="KAF3589050.1"/>
    <property type="molecule type" value="Genomic_DNA"/>
</dbReference>
<reference evidence="1" key="1">
    <citation type="submission" date="2019-12" db="EMBL/GenBank/DDBJ databases">
        <title>Genome sequencing and annotation of Brassica cretica.</title>
        <authorList>
            <person name="Studholme D.J."/>
            <person name="Sarris P."/>
        </authorList>
    </citation>
    <scope>NUCLEOTIDE SEQUENCE</scope>
    <source>
        <strain evidence="1">PFS-109/04</strain>
        <tissue evidence="1">Leaf</tissue>
    </source>
</reference>
<proteinExistence type="predicted"/>
<name>A0A8S9S738_BRACR</name>
<dbReference type="Proteomes" id="UP000712600">
    <property type="component" value="Unassembled WGS sequence"/>
</dbReference>
<accession>A0A8S9S738</accession>
<gene>
    <name evidence="1" type="ORF">F2Q69_00028797</name>
</gene>